<comment type="similarity">
    <text evidence="2">Belongs to the virb1 family.</text>
</comment>
<dbReference type="PANTHER" id="PTHR37423:SF2">
    <property type="entry name" value="MEMBRANE-BOUND LYTIC MUREIN TRANSGLYCOSYLASE C"/>
    <property type="match status" value="1"/>
</dbReference>
<dbReference type="RefSeq" id="WP_096352258.1">
    <property type="nucleotide sequence ID" value="NZ_AP014946.1"/>
</dbReference>
<evidence type="ECO:0000256" key="3">
    <source>
        <dbReference type="SAM" id="MobiDB-lite"/>
    </source>
</evidence>
<dbReference type="Pfam" id="PF01464">
    <property type="entry name" value="SLT"/>
    <property type="match status" value="1"/>
</dbReference>
<feature type="chain" id="PRO_5006615652" evidence="4">
    <location>
        <begin position="22"/>
        <end position="163"/>
    </location>
</feature>
<dbReference type="AlphaFoldDB" id="A0A0S3PR72"/>
<evidence type="ECO:0000256" key="2">
    <source>
        <dbReference type="ARBA" id="ARBA00009387"/>
    </source>
</evidence>
<reference evidence="6 7" key="1">
    <citation type="submission" date="2015-08" db="EMBL/GenBank/DDBJ databases">
        <title>Investigation of the bacterial diversity of lava forest soil.</title>
        <authorList>
            <person name="Lee J.S."/>
        </authorList>
    </citation>
    <scope>NUCLEOTIDE SEQUENCE [LARGE SCALE GENOMIC DNA]</scope>
    <source>
        <strain evidence="6 7">GJW-30</strain>
    </source>
</reference>
<dbReference type="KEGG" id="vgo:GJW-30_1_00929"/>
<sequence>MAFRIALALGALATLTVPAVAQEGRAALEAAIQRHAAENNVPPSLVHRIIVRESRYNPRAVGRGGAMGLMQIKAATARGMGYSGSPSGLLDAETNLRYAVKYLAGAYKTAGGNQDRAVRYYASGYYYAAKSQGLTGPRAERRRYRHARHDEGQPLSLWPFSQQ</sequence>
<comment type="similarity">
    <text evidence="1">Belongs to the transglycosylase Slt family.</text>
</comment>
<keyword evidence="7" id="KW-1185">Reference proteome</keyword>
<dbReference type="GO" id="GO:0016829">
    <property type="term" value="F:lyase activity"/>
    <property type="evidence" value="ECO:0007669"/>
    <property type="project" value="UniProtKB-KW"/>
</dbReference>
<dbReference type="EC" id="4.2.2.-" evidence="6"/>
<evidence type="ECO:0000313" key="7">
    <source>
        <dbReference type="Proteomes" id="UP000236884"/>
    </source>
</evidence>
<accession>A0A0S3PR72</accession>
<feature type="region of interest" description="Disordered" evidence="3">
    <location>
        <begin position="137"/>
        <end position="163"/>
    </location>
</feature>
<protein>
    <submittedName>
        <fullName evidence="6">Endo-type membrane-bound lytic murein transglycosylase A</fullName>
        <ecNumber evidence="6">4.2.2.-</ecNumber>
    </submittedName>
</protein>
<dbReference type="Proteomes" id="UP000236884">
    <property type="component" value="Chromosome"/>
</dbReference>
<feature type="signal peptide" evidence="4">
    <location>
        <begin position="1"/>
        <end position="21"/>
    </location>
</feature>
<dbReference type="PANTHER" id="PTHR37423">
    <property type="entry name" value="SOLUBLE LYTIC MUREIN TRANSGLYCOSYLASE-RELATED"/>
    <property type="match status" value="1"/>
</dbReference>
<organism evidence="6 7">
    <name type="scientific">Variibacter gotjawalensis</name>
    <dbReference type="NCBI Taxonomy" id="1333996"/>
    <lineage>
        <taxon>Bacteria</taxon>
        <taxon>Pseudomonadati</taxon>
        <taxon>Pseudomonadota</taxon>
        <taxon>Alphaproteobacteria</taxon>
        <taxon>Hyphomicrobiales</taxon>
        <taxon>Nitrobacteraceae</taxon>
        <taxon>Variibacter</taxon>
    </lineage>
</organism>
<keyword evidence="4" id="KW-0732">Signal</keyword>
<dbReference type="OrthoDB" id="9788661at2"/>
<dbReference type="InterPro" id="IPR023346">
    <property type="entry name" value="Lysozyme-like_dom_sf"/>
</dbReference>
<dbReference type="EMBL" id="AP014946">
    <property type="protein sequence ID" value="BAT58404.1"/>
    <property type="molecule type" value="Genomic_DNA"/>
</dbReference>
<feature type="domain" description="Transglycosylase SLT" evidence="5">
    <location>
        <begin position="32"/>
        <end position="131"/>
    </location>
</feature>
<evidence type="ECO:0000313" key="6">
    <source>
        <dbReference type="EMBL" id="BAT58404.1"/>
    </source>
</evidence>
<dbReference type="Gene3D" id="1.10.530.10">
    <property type="match status" value="1"/>
</dbReference>
<proteinExistence type="inferred from homology"/>
<keyword evidence="6" id="KW-0456">Lyase</keyword>
<dbReference type="InterPro" id="IPR008258">
    <property type="entry name" value="Transglycosylase_SLT_dom_1"/>
</dbReference>
<evidence type="ECO:0000259" key="5">
    <source>
        <dbReference type="Pfam" id="PF01464"/>
    </source>
</evidence>
<evidence type="ECO:0000256" key="1">
    <source>
        <dbReference type="ARBA" id="ARBA00007734"/>
    </source>
</evidence>
<dbReference type="SUPFAM" id="SSF53955">
    <property type="entry name" value="Lysozyme-like"/>
    <property type="match status" value="1"/>
</dbReference>
<gene>
    <name evidence="6" type="primary">emtA</name>
    <name evidence="6" type="ORF">GJW-30_1_00929</name>
</gene>
<evidence type="ECO:0000256" key="4">
    <source>
        <dbReference type="SAM" id="SignalP"/>
    </source>
</evidence>
<name>A0A0S3PR72_9BRAD</name>